<keyword evidence="3" id="KW-1185">Reference proteome</keyword>
<dbReference type="RefSeq" id="WP_144734936.1">
    <property type="nucleotide sequence ID" value="NZ_ML675597.1"/>
</dbReference>
<sequence>MYAGSFVKIFEDIIGPAFQNQTGHTYVGEGKGSVQVSNLIRDGFRTPDIFVSAGTIPITRLMNNTPPLADWLLEFGSAEMVITYSPNSPYYADLEKARKGEIPWYDVISQKGFDFGRTDSELDPKGYYTIIAANLANIYYNDSSIKERILGEDRNPKQISQKRP</sequence>
<accession>A0A557SQX6</accession>
<evidence type="ECO:0000313" key="3">
    <source>
        <dbReference type="Proteomes" id="UP000315289"/>
    </source>
</evidence>
<protein>
    <submittedName>
        <fullName evidence="2">Extracellular solute-binding protein family 1</fullName>
    </submittedName>
</protein>
<dbReference type="GO" id="GO:0030973">
    <property type="term" value="F:molybdate ion binding"/>
    <property type="evidence" value="ECO:0007669"/>
    <property type="project" value="TreeGrafter"/>
</dbReference>
<dbReference type="InterPro" id="IPR050682">
    <property type="entry name" value="ModA/WtpA"/>
</dbReference>
<gene>
    <name evidence="2" type="ORF">NARC_240007</name>
</gene>
<proteinExistence type="inferred from homology"/>
<dbReference type="GO" id="GO:0015689">
    <property type="term" value="P:molybdate ion transport"/>
    <property type="evidence" value="ECO:0007669"/>
    <property type="project" value="TreeGrafter"/>
</dbReference>
<comment type="similarity">
    <text evidence="1">Belongs to the bacterial solute-binding protein 1 family. WtpA subfamily.</text>
</comment>
<evidence type="ECO:0000256" key="1">
    <source>
        <dbReference type="ARBA" id="ARBA00009438"/>
    </source>
</evidence>
<reference evidence="2 3" key="1">
    <citation type="journal article" date="2019" name="Front. Microbiol.">
        <title>Ammonia Oxidation by the Arctic Terrestrial Thaumarchaeote Candidatus Nitrosocosmicus arcticus Is Stimulated by Increasing Temperatures.</title>
        <authorList>
            <person name="Alves R.J.E."/>
            <person name="Kerou M."/>
            <person name="Zappe A."/>
            <person name="Bittner R."/>
            <person name="Abby S.S."/>
            <person name="Schmidt H.A."/>
            <person name="Pfeifer K."/>
            <person name="Schleper C."/>
        </authorList>
    </citation>
    <scope>NUCLEOTIDE SEQUENCE [LARGE SCALE GENOMIC DNA]</scope>
    <source>
        <strain evidence="2 3">Kfb</strain>
    </source>
</reference>
<dbReference type="SUPFAM" id="SSF53850">
    <property type="entry name" value="Periplasmic binding protein-like II"/>
    <property type="match status" value="1"/>
</dbReference>
<organism evidence="2 3">
    <name type="scientific">Candidatus Nitrosocosmicus arcticus</name>
    <dbReference type="NCBI Taxonomy" id="2035267"/>
    <lineage>
        <taxon>Archaea</taxon>
        <taxon>Nitrososphaerota</taxon>
        <taxon>Nitrososphaeria</taxon>
        <taxon>Nitrososphaerales</taxon>
        <taxon>Nitrososphaeraceae</taxon>
        <taxon>Candidatus Nitrosocosmicus</taxon>
    </lineage>
</organism>
<dbReference type="PANTHER" id="PTHR30632">
    <property type="entry name" value="MOLYBDATE-BINDING PERIPLASMIC PROTEIN"/>
    <property type="match status" value="1"/>
</dbReference>
<dbReference type="EMBL" id="VOAH01000024">
    <property type="protein sequence ID" value="TVP39003.1"/>
    <property type="molecule type" value="Genomic_DNA"/>
</dbReference>
<dbReference type="PANTHER" id="PTHR30632:SF16">
    <property type="entry name" value="MOLYBDATE_TUNGSTATE-BINDING PROTEIN WTPA"/>
    <property type="match status" value="1"/>
</dbReference>
<dbReference type="AlphaFoldDB" id="A0A557SQX6"/>
<dbReference type="Gene3D" id="3.40.190.10">
    <property type="entry name" value="Periplasmic binding protein-like II"/>
    <property type="match status" value="1"/>
</dbReference>
<evidence type="ECO:0000313" key="2">
    <source>
        <dbReference type="EMBL" id="TVP39003.1"/>
    </source>
</evidence>
<name>A0A557SQX6_9ARCH</name>
<dbReference type="OrthoDB" id="7820at2157"/>
<dbReference type="Proteomes" id="UP000315289">
    <property type="component" value="Unassembled WGS sequence"/>
</dbReference>
<dbReference type="Pfam" id="PF13531">
    <property type="entry name" value="SBP_bac_11"/>
    <property type="match status" value="1"/>
</dbReference>
<comment type="caution">
    <text evidence="2">The sequence shown here is derived from an EMBL/GenBank/DDBJ whole genome shotgun (WGS) entry which is preliminary data.</text>
</comment>